<dbReference type="UniPathway" id="UPA00219"/>
<dbReference type="InterPro" id="IPR050979">
    <property type="entry name" value="LD-transpeptidase"/>
</dbReference>
<dbReference type="GO" id="GO:0071972">
    <property type="term" value="F:peptidoglycan L,D-transpeptidase activity"/>
    <property type="evidence" value="ECO:0007669"/>
    <property type="project" value="TreeGrafter"/>
</dbReference>
<comment type="pathway">
    <text evidence="1 9">Cell wall biogenesis; peptidoglycan biosynthesis.</text>
</comment>
<sequence>MGLKFKDDINIGRRQFLYRLAGVAGGLLVATLDQSSACAASRRGSGADEGAPEASFSQADNAFSTYELAADGSPLIGRAHRVSVCADETLLDIGRRFDLGYWDIVLANPGIDIWMPGVGTRALIPRKFILPRAPREGIVINIPELRLYYYPPAAKGKARQVITHPVGLGRQDWATPLGRASVVEKIPQPTWYPPASIRAEHAARGEKLPGIVPPGPNNPLGEYVLLLSIPGYLIHGTNKPYGVGMRVSHGCIRLYPEDIARFFARVSRKTPVHIVDQPYKLAWHQGELWLEVQPSPEADDFTSMNRERHLAMLARLHQEVEHTAHAAGYTVAHREFDLQLRRFSGVPEPVPLI</sequence>
<evidence type="ECO:0000313" key="12">
    <source>
        <dbReference type="Proteomes" id="UP000003374"/>
    </source>
</evidence>
<dbReference type="Pfam" id="PF03734">
    <property type="entry name" value="YkuD"/>
    <property type="match status" value="1"/>
</dbReference>
<keyword evidence="8 9" id="KW-0961">Cell wall biogenesis/degradation</keyword>
<feature type="active site" description="Nucleophile" evidence="9">
    <location>
        <position position="251"/>
    </location>
</feature>
<dbReference type="SUPFAM" id="SSF141523">
    <property type="entry name" value="L,D-transpeptidase catalytic domain-like"/>
    <property type="match status" value="1"/>
</dbReference>
<dbReference type="eggNOG" id="COG1376">
    <property type="taxonomic scope" value="Bacteria"/>
</dbReference>
<proteinExistence type="inferred from homology"/>
<dbReference type="GO" id="GO:0008360">
    <property type="term" value="P:regulation of cell shape"/>
    <property type="evidence" value="ECO:0007669"/>
    <property type="project" value="UniProtKB-UniRule"/>
</dbReference>
<dbReference type="Proteomes" id="UP000003374">
    <property type="component" value="Unassembled WGS sequence"/>
</dbReference>
<feature type="active site" description="Proton donor/acceptor" evidence="9">
    <location>
        <position position="235"/>
    </location>
</feature>
<dbReference type="OrthoDB" id="9787225at2"/>
<name>A4BNW5_9GAMM</name>
<dbReference type="CDD" id="cd16913">
    <property type="entry name" value="YkuD_like"/>
    <property type="match status" value="1"/>
</dbReference>
<dbReference type="PROSITE" id="PS52029">
    <property type="entry name" value="LD_TPASE"/>
    <property type="match status" value="1"/>
</dbReference>
<evidence type="ECO:0000256" key="9">
    <source>
        <dbReference type="PROSITE-ProRule" id="PRU01373"/>
    </source>
</evidence>
<comment type="caution">
    <text evidence="11">The sequence shown here is derived from an EMBL/GenBank/DDBJ whole genome shotgun (WGS) entry which is preliminary data.</text>
</comment>
<evidence type="ECO:0000256" key="3">
    <source>
        <dbReference type="ARBA" id="ARBA00022676"/>
    </source>
</evidence>
<dbReference type="HOGENOM" id="CLU_046834_1_0_6"/>
<keyword evidence="5" id="KW-0378">Hydrolase</keyword>
<comment type="similarity">
    <text evidence="2">Belongs to the YkuD family.</text>
</comment>
<dbReference type="GO" id="GO:0005576">
    <property type="term" value="C:extracellular region"/>
    <property type="evidence" value="ECO:0007669"/>
    <property type="project" value="TreeGrafter"/>
</dbReference>
<keyword evidence="12" id="KW-1185">Reference proteome</keyword>
<dbReference type="PANTHER" id="PTHR30582:SF24">
    <property type="entry name" value="L,D-TRANSPEPTIDASE ERFK_SRFK-RELATED"/>
    <property type="match status" value="1"/>
</dbReference>
<protein>
    <submittedName>
        <fullName evidence="11">ErfK/YbiS/YcfS/YnhG family protein</fullName>
    </submittedName>
</protein>
<dbReference type="PROSITE" id="PS51318">
    <property type="entry name" value="TAT"/>
    <property type="match status" value="1"/>
</dbReference>
<evidence type="ECO:0000256" key="8">
    <source>
        <dbReference type="ARBA" id="ARBA00023316"/>
    </source>
</evidence>
<reference evidence="11 12" key="1">
    <citation type="submission" date="2006-02" db="EMBL/GenBank/DDBJ databases">
        <authorList>
            <person name="Waterbury J."/>
            <person name="Ferriera S."/>
            <person name="Johnson J."/>
            <person name="Kravitz S."/>
            <person name="Halpern A."/>
            <person name="Remington K."/>
            <person name="Beeson K."/>
            <person name="Tran B."/>
            <person name="Rogers Y.-H."/>
            <person name="Friedman R."/>
            <person name="Venter J.C."/>
        </authorList>
    </citation>
    <scope>NUCLEOTIDE SEQUENCE [LARGE SCALE GENOMIC DNA]</scope>
    <source>
        <strain evidence="11 12">Nb-231</strain>
    </source>
</reference>
<evidence type="ECO:0000256" key="4">
    <source>
        <dbReference type="ARBA" id="ARBA00022679"/>
    </source>
</evidence>
<keyword evidence="4" id="KW-0808">Transferase</keyword>
<dbReference type="GO" id="GO:0071555">
    <property type="term" value="P:cell wall organization"/>
    <property type="evidence" value="ECO:0007669"/>
    <property type="project" value="UniProtKB-UniRule"/>
</dbReference>
<evidence type="ECO:0000313" key="11">
    <source>
        <dbReference type="EMBL" id="EAR22914.1"/>
    </source>
</evidence>
<keyword evidence="7 9" id="KW-0573">Peptidoglycan synthesis</keyword>
<keyword evidence="6 9" id="KW-0133">Cell shape</keyword>
<dbReference type="InterPro" id="IPR005490">
    <property type="entry name" value="LD_TPept_cat_dom"/>
</dbReference>
<dbReference type="GO" id="GO:0016757">
    <property type="term" value="F:glycosyltransferase activity"/>
    <property type="evidence" value="ECO:0007669"/>
    <property type="project" value="UniProtKB-KW"/>
</dbReference>
<dbReference type="EMBL" id="AAOF01000002">
    <property type="protein sequence ID" value="EAR22914.1"/>
    <property type="molecule type" value="Genomic_DNA"/>
</dbReference>
<dbReference type="InterPro" id="IPR006311">
    <property type="entry name" value="TAT_signal"/>
</dbReference>
<dbReference type="GO" id="GO:0018104">
    <property type="term" value="P:peptidoglycan-protein cross-linking"/>
    <property type="evidence" value="ECO:0007669"/>
    <property type="project" value="TreeGrafter"/>
</dbReference>
<evidence type="ECO:0000256" key="5">
    <source>
        <dbReference type="ARBA" id="ARBA00022801"/>
    </source>
</evidence>
<evidence type="ECO:0000256" key="2">
    <source>
        <dbReference type="ARBA" id="ARBA00005992"/>
    </source>
</evidence>
<gene>
    <name evidence="11" type="ORF">NB231_10688</name>
</gene>
<feature type="domain" description="L,D-TPase catalytic" evidence="10">
    <location>
        <begin position="136"/>
        <end position="275"/>
    </location>
</feature>
<dbReference type="AlphaFoldDB" id="A4BNW5"/>
<accession>A4BNW5</accession>
<evidence type="ECO:0000256" key="1">
    <source>
        <dbReference type="ARBA" id="ARBA00004752"/>
    </source>
</evidence>
<dbReference type="PANTHER" id="PTHR30582">
    <property type="entry name" value="L,D-TRANSPEPTIDASE"/>
    <property type="match status" value="1"/>
</dbReference>
<organism evidence="11 12">
    <name type="scientific">Nitrococcus mobilis Nb-231</name>
    <dbReference type="NCBI Taxonomy" id="314278"/>
    <lineage>
        <taxon>Bacteria</taxon>
        <taxon>Pseudomonadati</taxon>
        <taxon>Pseudomonadota</taxon>
        <taxon>Gammaproteobacteria</taxon>
        <taxon>Chromatiales</taxon>
        <taxon>Ectothiorhodospiraceae</taxon>
        <taxon>Nitrococcus</taxon>
    </lineage>
</organism>
<evidence type="ECO:0000256" key="6">
    <source>
        <dbReference type="ARBA" id="ARBA00022960"/>
    </source>
</evidence>
<dbReference type="InterPro" id="IPR038063">
    <property type="entry name" value="Transpep_catalytic_dom"/>
</dbReference>
<dbReference type="Gene3D" id="2.40.440.10">
    <property type="entry name" value="L,D-transpeptidase catalytic domain-like"/>
    <property type="match status" value="1"/>
</dbReference>
<keyword evidence="3" id="KW-0328">Glycosyltransferase</keyword>
<dbReference type="STRING" id="314278.NB231_10688"/>
<evidence type="ECO:0000259" key="10">
    <source>
        <dbReference type="PROSITE" id="PS52029"/>
    </source>
</evidence>
<dbReference type="RefSeq" id="WP_005002388.1">
    <property type="nucleotide sequence ID" value="NZ_CH672427.1"/>
</dbReference>
<evidence type="ECO:0000256" key="7">
    <source>
        <dbReference type="ARBA" id="ARBA00022984"/>
    </source>
</evidence>